<dbReference type="EMBL" id="HM114315">
    <property type="protein sequence ID" value="ADJ19387.1"/>
    <property type="molecule type" value="Genomic_DNA"/>
</dbReference>
<dbReference type="KEGG" id="vg:10323027"/>
<organism evidence="1 2">
    <name type="scientific">Acinetobacter phage 133</name>
    <dbReference type="NCBI Taxonomy" id="2919552"/>
    <lineage>
        <taxon>Viruses</taxon>
        <taxon>Duplodnaviria</taxon>
        <taxon>Heunggongvirae</taxon>
        <taxon>Uroviricota</taxon>
        <taxon>Caudoviricetes</taxon>
        <taxon>Pantevenvirales</taxon>
        <taxon>Straboviridae</taxon>
        <taxon>Tevenvirinae</taxon>
        <taxon>Centumtrigintavirus</taxon>
        <taxon>Centumtrigintavirus cv133</taxon>
        <taxon>Acinetobacter virus 133</taxon>
    </lineage>
</organism>
<sequence>MTHIIIELDNSHRISFYPAALSIHDVKLDITLDGLKHKSRNISMTVPLNSCHSTNGDEPIHEQLFDNKFQKIIASVNGQVWVFTDINMRYYESNIENGYIKIGCQNDGPE</sequence>
<name>D9I606_9CAUD</name>
<accession>D9I606</accession>
<protein>
    <submittedName>
        <fullName evidence="1">Uncharacterized protein</fullName>
    </submittedName>
</protein>
<dbReference type="Proteomes" id="UP000000330">
    <property type="component" value="Segment"/>
</dbReference>
<evidence type="ECO:0000313" key="2">
    <source>
        <dbReference type="Proteomes" id="UP000000330"/>
    </source>
</evidence>
<evidence type="ECO:0000313" key="1">
    <source>
        <dbReference type="EMBL" id="ADJ19387.1"/>
    </source>
</evidence>
<dbReference type="GeneID" id="10323027"/>
<reference evidence="1 2" key="1">
    <citation type="journal article" date="2010" name="Virol. J.">
        <title>Genomes of the T4-related bacteriophages as windows on microbial genome evolution.</title>
        <authorList>
            <person name="Petrov V.M."/>
            <person name="Ratnayaka S."/>
            <person name="Nolan J.M."/>
            <person name="Miller E.S."/>
            <person name="Karam J.D."/>
        </authorList>
    </citation>
    <scope>NUCLEOTIDE SEQUENCE [LARGE SCALE GENOMIC DNA]</scope>
    <source>
        <strain evidence="1">Acj133</strain>
    </source>
</reference>
<gene>
    <name evidence="1" type="ORF">Acj133p040</name>
</gene>
<dbReference type="RefSeq" id="YP_004300621.1">
    <property type="nucleotide sequence ID" value="NC_015250.1"/>
</dbReference>
<proteinExistence type="predicted"/>
<keyword evidence="2" id="KW-1185">Reference proteome</keyword>